<evidence type="ECO:0000313" key="2">
    <source>
        <dbReference type="EMBL" id="VDD93915.1"/>
    </source>
</evidence>
<reference evidence="4" key="1">
    <citation type="submission" date="2017-02" db="UniProtKB">
        <authorList>
            <consortium name="WormBaseParasite"/>
        </authorList>
    </citation>
    <scope>IDENTIFICATION</scope>
</reference>
<gene>
    <name evidence="2" type="ORF">EVEC_LOCUS8666</name>
</gene>
<proteinExistence type="predicted"/>
<keyword evidence="3" id="KW-1185">Reference proteome</keyword>
<name>A0A0N4VEV1_ENTVE</name>
<evidence type="ECO:0000313" key="3">
    <source>
        <dbReference type="Proteomes" id="UP000274131"/>
    </source>
</evidence>
<feature type="region of interest" description="Disordered" evidence="1">
    <location>
        <begin position="24"/>
        <end position="72"/>
    </location>
</feature>
<dbReference type="AlphaFoldDB" id="A0A0N4VEV1"/>
<accession>A0A0N4VEV1</accession>
<dbReference type="EMBL" id="UXUI01009545">
    <property type="protein sequence ID" value="VDD93915.1"/>
    <property type="molecule type" value="Genomic_DNA"/>
</dbReference>
<evidence type="ECO:0000313" key="4">
    <source>
        <dbReference type="WBParaSite" id="EVEC_0000922501-mRNA-1"/>
    </source>
</evidence>
<dbReference type="Proteomes" id="UP000274131">
    <property type="component" value="Unassembled WGS sequence"/>
</dbReference>
<sequence>MLAINARIRIPGKFMAKKMRKLMGSGKAGGKGVGHEDEEGKVDGVGKTWDPGSPPGTAAVSAGQFGSGLPLG</sequence>
<evidence type="ECO:0000256" key="1">
    <source>
        <dbReference type="SAM" id="MobiDB-lite"/>
    </source>
</evidence>
<protein>
    <submittedName>
        <fullName evidence="2 4">Uncharacterized protein</fullName>
    </submittedName>
</protein>
<dbReference type="WBParaSite" id="EVEC_0000922501-mRNA-1">
    <property type="protein sequence ID" value="EVEC_0000922501-mRNA-1"/>
    <property type="gene ID" value="EVEC_0000922501"/>
</dbReference>
<reference evidence="2 3" key="2">
    <citation type="submission" date="2018-10" db="EMBL/GenBank/DDBJ databases">
        <authorList>
            <consortium name="Pathogen Informatics"/>
        </authorList>
    </citation>
    <scope>NUCLEOTIDE SEQUENCE [LARGE SCALE GENOMIC DNA]</scope>
</reference>
<organism evidence="4">
    <name type="scientific">Enterobius vermicularis</name>
    <name type="common">Human pinworm</name>
    <dbReference type="NCBI Taxonomy" id="51028"/>
    <lineage>
        <taxon>Eukaryota</taxon>
        <taxon>Metazoa</taxon>
        <taxon>Ecdysozoa</taxon>
        <taxon>Nematoda</taxon>
        <taxon>Chromadorea</taxon>
        <taxon>Rhabditida</taxon>
        <taxon>Spirurina</taxon>
        <taxon>Oxyuridomorpha</taxon>
        <taxon>Oxyuroidea</taxon>
        <taxon>Oxyuridae</taxon>
        <taxon>Enterobius</taxon>
    </lineage>
</organism>